<keyword evidence="2" id="KW-1185">Reference proteome</keyword>
<dbReference type="InParanoid" id="H2YQN3"/>
<reference evidence="1" key="3">
    <citation type="submission" date="2025-09" db="UniProtKB">
        <authorList>
            <consortium name="Ensembl"/>
        </authorList>
    </citation>
    <scope>IDENTIFICATION</scope>
</reference>
<reference evidence="2" key="1">
    <citation type="submission" date="2003-08" db="EMBL/GenBank/DDBJ databases">
        <authorList>
            <person name="Birren B."/>
            <person name="Nusbaum C."/>
            <person name="Abebe A."/>
            <person name="Abouelleil A."/>
            <person name="Adekoya E."/>
            <person name="Ait-zahra M."/>
            <person name="Allen N."/>
            <person name="Allen T."/>
            <person name="An P."/>
            <person name="Anderson M."/>
            <person name="Anderson S."/>
            <person name="Arachchi H."/>
            <person name="Armbruster J."/>
            <person name="Bachantsang P."/>
            <person name="Baldwin J."/>
            <person name="Barry A."/>
            <person name="Bayul T."/>
            <person name="Blitshsteyn B."/>
            <person name="Bloom T."/>
            <person name="Blye J."/>
            <person name="Boguslavskiy L."/>
            <person name="Borowsky M."/>
            <person name="Boukhgalter B."/>
            <person name="Brunache A."/>
            <person name="Butler J."/>
            <person name="Calixte N."/>
            <person name="Calvo S."/>
            <person name="Camarata J."/>
            <person name="Campo K."/>
            <person name="Chang J."/>
            <person name="Cheshatsang Y."/>
            <person name="Citroen M."/>
            <person name="Collymore A."/>
            <person name="Considine T."/>
            <person name="Cook A."/>
            <person name="Cooke P."/>
            <person name="Corum B."/>
            <person name="Cuomo C."/>
            <person name="David R."/>
            <person name="Dawoe T."/>
            <person name="Degray S."/>
            <person name="Dodge S."/>
            <person name="Dooley K."/>
            <person name="Dorje P."/>
            <person name="Dorjee K."/>
            <person name="Dorris L."/>
            <person name="Duffey N."/>
            <person name="Dupes A."/>
            <person name="Elkins T."/>
            <person name="Engels R."/>
            <person name="Erickson J."/>
            <person name="Farina A."/>
            <person name="Faro S."/>
            <person name="Ferreira P."/>
            <person name="Fischer H."/>
            <person name="Fitzgerald M."/>
            <person name="Foley K."/>
            <person name="Gage D."/>
            <person name="Galagan J."/>
            <person name="Gearin G."/>
            <person name="Gnerre S."/>
            <person name="Gnirke A."/>
            <person name="Goyette A."/>
            <person name="Graham J."/>
            <person name="Grandbois E."/>
            <person name="Gyaltsen K."/>
            <person name="Hafez N."/>
            <person name="Hagopian D."/>
            <person name="Hagos B."/>
            <person name="Hall J."/>
            <person name="Hatcher B."/>
            <person name="Heller A."/>
            <person name="Higgins H."/>
            <person name="Honan T."/>
            <person name="Horn A."/>
            <person name="Houde N."/>
            <person name="Hughes L."/>
            <person name="Hulme W."/>
            <person name="Husby E."/>
            <person name="Iliev I."/>
            <person name="Jaffe D."/>
            <person name="Jones C."/>
            <person name="Kamal M."/>
            <person name="Kamat A."/>
            <person name="Kamvysselis M."/>
            <person name="Karlsson E."/>
            <person name="Kells C."/>
            <person name="Kieu A."/>
            <person name="Kisner P."/>
            <person name="Kodira C."/>
            <person name="Kulbokas E."/>
            <person name="Labutti K."/>
            <person name="Lama D."/>
            <person name="Landers T."/>
            <person name="Leger J."/>
            <person name="Levine S."/>
            <person name="Lewis D."/>
            <person name="Lewis T."/>
            <person name="Lindblad-toh K."/>
            <person name="Liu X."/>
            <person name="Lokyitsang T."/>
            <person name="Lokyitsang Y."/>
            <person name="Lucien O."/>
            <person name="Lui A."/>
            <person name="Ma L.J."/>
            <person name="Mabbitt R."/>
            <person name="Macdonald J."/>
            <person name="Maclean C."/>
            <person name="Major J."/>
            <person name="Manning J."/>
            <person name="Marabella R."/>
            <person name="Maru K."/>
            <person name="Matthews C."/>
            <person name="Mauceli E."/>
            <person name="Mccarthy M."/>
            <person name="Mcdonough S."/>
            <person name="Mcghee T."/>
            <person name="Meldrim J."/>
            <person name="Meneus L."/>
            <person name="Mesirov J."/>
            <person name="Mihalev A."/>
            <person name="Mihova T."/>
            <person name="Mikkelsen T."/>
            <person name="Mlenga V."/>
            <person name="Moru K."/>
            <person name="Mozes J."/>
            <person name="Mulrain L."/>
            <person name="Munson G."/>
            <person name="Naylor J."/>
            <person name="Newes C."/>
            <person name="Nguyen C."/>
            <person name="Nguyen N."/>
            <person name="Nguyen T."/>
            <person name="Nicol R."/>
            <person name="Nielsen C."/>
            <person name="Nizzari M."/>
            <person name="Norbu C."/>
            <person name="Norbu N."/>
            <person name="O'donnell P."/>
            <person name="Okoawo O."/>
            <person name="O'leary S."/>
            <person name="Omotosho B."/>
            <person name="O'neill K."/>
            <person name="Osman S."/>
            <person name="Parker S."/>
            <person name="Perrin D."/>
            <person name="Phunkhang P."/>
            <person name="Piqani B."/>
            <person name="Purcell S."/>
            <person name="Rachupka T."/>
            <person name="Ramasamy U."/>
            <person name="Rameau R."/>
            <person name="Ray V."/>
            <person name="Raymond C."/>
            <person name="Retta R."/>
            <person name="Richardson S."/>
            <person name="Rise C."/>
            <person name="Rodriguez J."/>
            <person name="Rogers J."/>
            <person name="Rogov P."/>
            <person name="Rutman M."/>
            <person name="Schupbach R."/>
            <person name="Seaman C."/>
            <person name="Settipalli S."/>
            <person name="Sharpe T."/>
            <person name="Sheridan J."/>
            <person name="Sherpa N."/>
            <person name="Shi J."/>
            <person name="Smirnov S."/>
            <person name="Smith C."/>
            <person name="Sougnez C."/>
            <person name="Spencer B."/>
            <person name="Stalker J."/>
            <person name="Stange-thomann N."/>
            <person name="Stavropoulos S."/>
            <person name="Stetson K."/>
            <person name="Stone C."/>
            <person name="Stone S."/>
            <person name="Stubbs M."/>
            <person name="Talamas J."/>
            <person name="Tchuinga P."/>
            <person name="Tenzing P."/>
            <person name="Tesfaye S."/>
            <person name="Theodore J."/>
            <person name="Thoulutsang Y."/>
            <person name="Topham K."/>
            <person name="Towey S."/>
            <person name="Tsamla T."/>
            <person name="Tsomo N."/>
            <person name="Vallee D."/>
            <person name="Vassiliev H."/>
            <person name="Venkataraman V."/>
            <person name="Vinson J."/>
            <person name="Vo A."/>
            <person name="Wade C."/>
            <person name="Wang S."/>
            <person name="Wangchuk T."/>
            <person name="Wangdi T."/>
            <person name="Whittaker C."/>
            <person name="Wilkinson J."/>
            <person name="Wu Y."/>
            <person name="Wyman D."/>
            <person name="Yadav S."/>
            <person name="Yang S."/>
            <person name="Yang X."/>
            <person name="Yeager S."/>
            <person name="Yee E."/>
            <person name="Young G."/>
            <person name="Zainoun J."/>
            <person name="Zembeck L."/>
            <person name="Zimmer A."/>
            <person name="Zody M."/>
            <person name="Lander E."/>
        </authorList>
    </citation>
    <scope>NUCLEOTIDE SEQUENCE [LARGE SCALE GENOMIC DNA]</scope>
</reference>
<protein>
    <submittedName>
        <fullName evidence="1">Uncharacterized protein</fullName>
    </submittedName>
</protein>
<proteinExistence type="predicted"/>
<dbReference type="Ensembl" id="ENSCSAVT00000007741.1">
    <property type="protein sequence ID" value="ENSCSAVP00000007641.1"/>
    <property type="gene ID" value="ENSCSAVG00000004568.1"/>
</dbReference>
<sequence length="34" mass="3616">MLGTWSPSPTCMRVCTSPPLAPAVSYTPVLTSYT</sequence>
<evidence type="ECO:0000313" key="1">
    <source>
        <dbReference type="Ensembl" id="ENSCSAVP00000007641.1"/>
    </source>
</evidence>
<organism evidence="1 2">
    <name type="scientific">Ciona savignyi</name>
    <name type="common">Pacific transparent sea squirt</name>
    <dbReference type="NCBI Taxonomy" id="51511"/>
    <lineage>
        <taxon>Eukaryota</taxon>
        <taxon>Metazoa</taxon>
        <taxon>Chordata</taxon>
        <taxon>Tunicata</taxon>
        <taxon>Ascidiacea</taxon>
        <taxon>Phlebobranchia</taxon>
        <taxon>Cionidae</taxon>
        <taxon>Ciona</taxon>
    </lineage>
</organism>
<dbReference type="AlphaFoldDB" id="H2YQN3"/>
<dbReference type="Proteomes" id="UP000007875">
    <property type="component" value="Unassembled WGS sequence"/>
</dbReference>
<dbReference type="HOGENOM" id="CLU_3379437_0_0_1"/>
<accession>H2YQN3</accession>
<evidence type="ECO:0000313" key="2">
    <source>
        <dbReference type="Proteomes" id="UP000007875"/>
    </source>
</evidence>
<name>H2YQN3_CIOSA</name>
<reference evidence="1" key="2">
    <citation type="submission" date="2025-08" db="UniProtKB">
        <authorList>
            <consortium name="Ensembl"/>
        </authorList>
    </citation>
    <scope>IDENTIFICATION</scope>
</reference>